<evidence type="ECO:0000256" key="3">
    <source>
        <dbReference type="ARBA" id="ARBA00023004"/>
    </source>
</evidence>
<dbReference type="InterPro" id="IPR009056">
    <property type="entry name" value="Cyt_c-like_dom"/>
</dbReference>
<name>A0A3N4NND7_9GAMM</name>
<dbReference type="PANTHER" id="PTHR35008:SF8">
    <property type="entry name" value="ALCOHOL DEHYDROGENASE CYTOCHROME C SUBUNIT"/>
    <property type="match status" value="1"/>
</dbReference>
<dbReference type="AlphaFoldDB" id="A0A3N4NND7"/>
<keyword evidence="5" id="KW-0472">Membrane</keyword>
<dbReference type="RefSeq" id="WP_123803168.1">
    <property type="nucleotide sequence ID" value="NZ_RMVG01000034.1"/>
</dbReference>
<dbReference type="OrthoDB" id="9811281at2"/>
<evidence type="ECO:0000313" key="7">
    <source>
        <dbReference type="EMBL" id="RPD93079.1"/>
    </source>
</evidence>
<gene>
    <name evidence="7" type="ORF">BBB56_22840</name>
</gene>
<keyword evidence="2 4" id="KW-0479">Metal-binding</keyword>
<evidence type="ECO:0000259" key="6">
    <source>
        <dbReference type="PROSITE" id="PS51007"/>
    </source>
</evidence>
<keyword evidence="8" id="KW-1185">Reference proteome</keyword>
<evidence type="ECO:0000313" key="8">
    <source>
        <dbReference type="Proteomes" id="UP000281332"/>
    </source>
</evidence>
<organism evidence="7 8">
    <name type="scientific">Candidatus Pantoea deserta</name>
    <dbReference type="NCBI Taxonomy" id="1869313"/>
    <lineage>
        <taxon>Bacteria</taxon>
        <taxon>Pseudomonadati</taxon>
        <taxon>Pseudomonadota</taxon>
        <taxon>Gammaproteobacteria</taxon>
        <taxon>Enterobacterales</taxon>
        <taxon>Erwiniaceae</taxon>
        <taxon>Pantoea</taxon>
    </lineage>
</organism>
<dbReference type="GO" id="GO:0009055">
    <property type="term" value="F:electron transfer activity"/>
    <property type="evidence" value="ECO:0007669"/>
    <property type="project" value="InterPro"/>
</dbReference>
<keyword evidence="5" id="KW-1133">Transmembrane helix</keyword>
<proteinExistence type="predicted"/>
<dbReference type="PROSITE" id="PS51007">
    <property type="entry name" value="CYTC"/>
    <property type="match status" value="1"/>
</dbReference>
<dbReference type="Gene3D" id="1.10.760.10">
    <property type="entry name" value="Cytochrome c-like domain"/>
    <property type="match status" value="1"/>
</dbReference>
<dbReference type="GO" id="GO:0046872">
    <property type="term" value="F:metal ion binding"/>
    <property type="evidence" value="ECO:0007669"/>
    <property type="project" value="UniProtKB-KW"/>
</dbReference>
<evidence type="ECO:0000256" key="4">
    <source>
        <dbReference type="PROSITE-ProRule" id="PRU00433"/>
    </source>
</evidence>
<dbReference type="Proteomes" id="UP000281332">
    <property type="component" value="Unassembled WGS sequence"/>
</dbReference>
<feature type="transmembrane region" description="Helical" evidence="5">
    <location>
        <begin position="225"/>
        <end position="246"/>
    </location>
</feature>
<dbReference type="PANTHER" id="PTHR35008">
    <property type="entry name" value="BLL4482 PROTEIN-RELATED"/>
    <property type="match status" value="1"/>
</dbReference>
<evidence type="ECO:0000256" key="1">
    <source>
        <dbReference type="ARBA" id="ARBA00022617"/>
    </source>
</evidence>
<evidence type="ECO:0000256" key="2">
    <source>
        <dbReference type="ARBA" id="ARBA00022723"/>
    </source>
</evidence>
<dbReference type="InterPro" id="IPR036909">
    <property type="entry name" value="Cyt_c-like_dom_sf"/>
</dbReference>
<dbReference type="EMBL" id="RMVG01000034">
    <property type="protein sequence ID" value="RPD93079.1"/>
    <property type="molecule type" value="Genomic_DNA"/>
</dbReference>
<dbReference type="InterPro" id="IPR051459">
    <property type="entry name" value="Cytochrome_c-type_DH"/>
</dbReference>
<dbReference type="SUPFAM" id="SSF46626">
    <property type="entry name" value="Cytochrome c"/>
    <property type="match status" value="2"/>
</dbReference>
<comment type="caution">
    <text evidence="7">The sequence shown here is derived from an EMBL/GenBank/DDBJ whole genome shotgun (WGS) entry which is preliminary data.</text>
</comment>
<evidence type="ECO:0000256" key="5">
    <source>
        <dbReference type="SAM" id="Phobius"/>
    </source>
</evidence>
<sequence>MISSIGGWTNQELVQYLRTGHVEGKAQAGGGMAEAVQNSFQHMSDADLQAIASYLKTVKPVRNAQQQTPAYSVDKAKTADWESSEFPIDNNATPSRHDNLSNLSGVSLYNSACAACHGMQGEGTPDQVIPSLSRNSAVGAELANNVVMAISQGIYRETQGTMASMPAFSAQAEHITSTLSPAQIASVTNYVMAQYGKDDPGLTEQDVLQIQQGGGSSFLICYAALLAWIGFGAGAIFLLVALIFMVKFCRKKR</sequence>
<dbReference type="Pfam" id="PF00034">
    <property type="entry name" value="Cytochrom_C"/>
    <property type="match status" value="1"/>
</dbReference>
<keyword evidence="5" id="KW-0812">Transmembrane</keyword>
<reference evidence="7 8" key="1">
    <citation type="submission" date="2018-11" db="EMBL/GenBank/DDBJ databases">
        <title>Whole genome sequencing of Pantoea sp. RIT388.</title>
        <authorList>
            <person name="Gan H.M."/>
            <person name="Hudson A.O."/>
        </authorList>
    </citation>
    <scope>NUCLEOTIDE SEQUENCE [LARGE SCALE GENOMIC DNA]</scope>
    <source>
        <strain evidence="7 8">RIT388</strain>
    </source>
</reference>
<accession>A0A3N4NND7</accession>
<feature type="domain" description="Cytochrome c" evidence="6">
    <location>
        <begin position="100"/>
        <end position="195"/>
    </location>
</feature>
<keyword evidence="1 4" id="KW-0349">Heme</keyword>
<dbReference type="GO" id="GO:0020037">
    <property type="term" value="F:heme binding"/>
    <property type="evidence" value="ECO:0007669"/>
    <property type="project" value="InterPro"/>
</dbReference>
<keyword evidence="3 4" id="KW-0408">Iron</keyword>
<protein>
    <recommendedName>
        <fullName evidence="6">Cytochrome c domain-containing protein</fullName>
    </recommendedName>
</protein>